<dbReference type="PATRIC" id="fig|1437453.6.peg.7227"/>
<keyword evidence="2" id="KW-0614">Plasmid</keyword>
<dbReference type="EMBL" id="LN831788">
    <property type="protein sequence ID" value="CQR59268.1"/>
    <property type="molecule type" value="Genomic_DNA"/>
</dbReference>
<protein>
    <submittedName>
        <fullName evidence="2">Sle1_101 protein</fullName>
    </submittedName>
</protein>
<dbReference type="RefSeq" id="WP_047121294.1">
    <property type="nucleotide sequence ID" value="NZ_LN831788.1"/>
</dbReference>
<evidence type="ECO:0000313" key="3">
    <source>
        <dbReference type="Proteomes" id="UP000035016"/>
    </source>
</evidence>
<feature type="region of interest" description="Disordered" evidence="1">
    <location>
        <begin position="82"/>
        <end position="101"/>
    </location>
</feature>
<proteinExistence type="predicted"/>
<evidence type="ECO:0000313" key="2">
    <source>
        <dbReference type="EMBL" id="CQR59268.1"/>
    </source>
</evidence>
<organism evidence="2 3">
    <name type="scientific">Streptomyces leeuwenhoekii</name>
    <dbReference type="NCBI Taxonomy" id="1437453"/>
    <lineage>
        <taxon>Bacteria</taxon>
        <taxon>Bacillati</taxon>
        <taxon>Actinomycetota</taxon>
        <taxon>Actinomycetes</taxon>
        <taxon>Kitasatosporales</taxon>
        <taxon>Streptomycetaceae</taxon>
        <taxon>Streptomyces</taxon>
    </lineage>
</organism>
<dbReference type="AlphaFoldDB" id="A0A0F7VMG8"/>
<geneLocation type="plasmid" evidence="2 3">
    <name>pSLE1</name>
</geneLocation>
<reference evidence="3" key="1">
    <citation type="submission" date="2015-02" db="EMBL/GenBank/DDBJ databases">
        <authorList>
            <person name="Gomez-Escribano P.J."/>
        </authorList>
    </citation>
    <scope>NUCLEOTIDE SEQUENCE [LARGE SCALE GENOMIC DNA]</scope>
    <source>
        <strain evidence="3">C34 (DSM 42122 / NRRL B-24963)</strain>
        <plasmid evidence="3">pSLE1</plasmid>
    </source>
</reference>
<sequence length="101" mass="11252">MTERQAPDYISFADAAALIVNRGIAGSMTPRGLRHMAIARSNKKVPAEQRWPFGDGPDQEPYLIAGKTRMMRTKVLLDYLEKYPPTGRGPARRPRDPASAQ</sequence>
<accession>A0A0F7VMG8</accession>
<gene>
    <name evidence="2" type="ORF">sle1_101</name>
</gene>
<name>A0A0F7VMG8_STRLW</name>
<dbReference type="KEGG" id="sle:sle1_101"/>
<evidence type="ECO:0000256" key="1">
    <source>
        <dbReference type="SAM" id="MobiDB-lite"/>
    </source>
</evidence>
<dbReference type="Proteomes" id="UP000035016">
    <property type="component" value="Plasmid pSLE1"/>
</dbReference>